<dbReference type="PANTHER" id="PTHR47074:SF11">
    <property type="entry name" value="REVERSE TRANSCRIPTASE-LIKE PROTEIN"/>
    <property type="match status" value="1"/>
</dbReference>
<feature type="domain" description="CCHC-type" evidence="3">
    <location>
        <begin position="207"/>
        <end position="220"/>
    </location>
</feature>
<dbReference type="GO" id="GO:0008270">
    <property type="term" value="F:zinc ion binding"/>
    <property type="evidence" value="ECO:0007669"/>
    <property type="project" value="UniProtKB-KW"/>
</dbReference>
<accession>A0A7J6FB52</accession>
<dbReference type="InterPro" id="IPR036397">
    <property type="entry name" value="RNaseH_sf"/>
</dbReference>
<evidence type="ECO:0000313" key="4">
    <source>
        <dbReference type="EMBL" id="KAF4353553.1"/>
    </source>
</evidence>
<dbReference type="PROSITE" id="PS50158">
    <property type="entry name" value="ZF_CCHC"/>
    <property type="match status" value="1"/>
</dbReference>
<keyword evidence="1" id="KW-0862">Zinc</keyword>
<evidence type="ECO:0000313" key="7">
    <source>
        <dbReference type="Proteomes" id="UP000583929"/>
    </source>
</evidence>
<protein>
    <recommendedName>
        <fullName evidence="3">CCHC-type domain-containing protein</fullName>
    </recommendedName>
</protein>
<dbReference type="AlphaFoldDB" id="A0A7J6FB52"/>
<keyword evidence="1" id="KW-0479">Metal-binding</keyword>
<reference evidence="6 7" key="1">
    <citation type="journal article" date="2020" name="bioRxiv">
        <title>Sequence and annotation of 42 cannabis genomes reveals extensive copy number variation in cannabinoid synthesis and pathogen resistance genes.</title>
        <authorList>
            <person name="Mckernan K.J."/>
            <person name="Helbert Y."/>
            <person name="Kane L.T."/>
            <person name="Ebling H."/>
            <person name="Zhang L."/>
            <person name="Liu B."/>
            <person name="Eaton Z."/>
            <person name="Mclaughlin S."/>
            <person name="Kingan S."/>
            <person name="Baybayan P."/>
            <person name="Concepcion G."/>
            <person name="Jordan M."/>
            <person name="Riva A."/>
            <person name="Barbazuk W."/>
            <person name="Harkins T."/>
        </authorList>
    </citation>
    <scope>NUCLEOTIDE SEQUENCE [LARGE SCALE GENOMIC DNA]</scope>
    <source>
        <strain evidence="6 7">cv. Jamaican Lion 4</strain>
        <strain evidence="5">Father</strain>
        <strain evidence="4">Mother</strain>
        <tissue evidence="5">Leaf</tissue>
    </source>
</reference>
<keyword evidence="1" id="KW-0863">Zinc-finger</keyword>
<comment type="caution">
    <text evidence="5">The sequence shown here is derived from an EMBL/GenBank/DDBJ whole genome shotgun (WGS) entry which is preliminary data.</text>
</comment>
<evidence type="ECO:0000313" key="5">
    <source>
        <dbReference type="EMBL" id="KAF4367904.1"/>
    </source>
</evidence>
<dbReference type="InterPro" id="IPR012337">
    <property type="entry name" value="RNaseH-like_sf"/>
</dbReference>
<organism evidence="5 7">
    <name type="scientific">Cannabis sativa</name>
    <name type="common">Hemp</name>
    <name type="synonym">Marijuana</name>
    <dbReference type="NCBI Taxonomy" id="3483"/>
    <lineage>
        <taxon>Eukaryota</taxon>
        <taxon>Viridiplantae</taxon>
        <taxon>Streptophyta</taxon>
        <taxon>Embryophyta</taxon>
        <taxon>Tracheophyta</taxon>
        <taxon>Spermatophyta</taxon>
        <taxon>Magnoliopsida</taxon>
        <taxon>eudicotyledons</taxon>
        <taxon>Gunneridae</taxon>
        <taxon>Pentapetalae</taxon>
        <taxon>rosids</taxon>
        <taxon>fabids</taxon>
        <taxon>Rosales</taxon>
        <taxon>Cannabaceae</taxon>
        <taxon>Cannabis</taxon>
    </lineage>
</organism>
<keyword evidence="7" id="KW-1185">Reference proteome</keyword>
<evidence type="ECO:0000259" key="3">
    <source>
        <dbReference type="PROSITE" id="PS50158"/>
    </source>
</evidence>
<proteinExistence type="predicted"/>
<dbReference type="Proteomes" id="UP000583929">
    <property type="component" value="Unassembled WGS sequence"/>
</dbReference>
<feature type="compositionally biased region" description="Basic and acidic residues" evidence="2">
    <location>
        <begin position="249"/>
        <end position="263"/>
    </location>
</feature>
<evidence type="ECO:0000256" key="2">
    <source>
        <dbReference type="SAM" id="MobiDB-lite"/>
    </source>
</evidence>
<dbReference type="GO" id="GO:0004523">
    <property type="term" value="F:RNA-DNA hybrid ribonuclease activity"/>
    <property type="evidence" value="ECO:0007669"/>
    <property type="project" value="InterPro"/>
</dbReference>
<dbReference type="InterPro" id="IPR002156">
    <property type="entry name" value="RNaseH_domain"/>
</dbReference>
<name>A0A7J6FB52_CANSA</name>
<dbReference type="InterPro" id="IPR052929">
    <property type="entry name" value="RNase_H-like_EbsB-rel"/>
</dbReference>
<dbReference type="Proteomes" id="UP000525078">
    <property type="component" value="Unassembled WGS sequence"/>
</dbReference>
<dbReference type="EMBL" id="JAATIQ010000239">
    <property type="protein sequence ID" value="KAF4367904.1"/>
    <property type="molecule type" value="Genomic_DNA"/>
</dbReference>
<sequence>MEELLAKTTQLHVSDEEEWEIDKSLSSTIARFNLRGRLVSKADHSRGFLKKVLGRIWRLKETEWDVKIQDKHDTGMFLSFSFVSEHTQSRILAKMPWYLSNGLLILGKMVNTNESWKNDLTIFPIWGRILGVPTDLLTAKNTMRLASMAGAVISIQNSDVSRMVTNGFFRFQVWMSINKPVWPGYLLPCGDSKCWVACKYEELPFMCFRCGKIGHNQKECSLEYTEIEGADGVRAKAYGMWLKVDNEQRDGFHDSQKEPRKEVQQGIKDNQKISLPNQGLKVANSFTPLVDEMETGKYVSHGNLLLNNSEMIRGENSKTNEHCGAQTPTHETELRGNLERDEAQHKGKRRMVETQAGMGYGKLQKTDISANDSLGQPQLFDVPIAFAKEGDDFYGGSSFNLGSGKHSISKEQRRKYKGGSMFDFLVEIKHHLSIDEFEEVIKISWAIWENRNRLWNHLPTMKGERLIEWVLNSYPKPTTITVDHCSNISHQKDRLHGWQAPPEGVYCVYCDAALFPGTVGVGLGFRWTDWKAKIQAAGMCFLPHCSSVTIAEAEAILAALTSCRIDTNNQFEVRTDCKQLVDEFNGGSDSLTMDRSVINKIKRHQRFPRCTKLKFVYRKDNEIAHMLAKRSLEYHLTQSFLISFPEWLAKFCEASLFYSL</sequence>
<dbReference type="PANTHER" id="PTHR47074">
    <property type="entry name" value="BNAC02G40300D PROTEIN"/>
    <property type="match status" value="1"/>
</dbReference>
<gene>
    <name evidence="4" type="ORF">F8388_024358</name>
    <name evidence="5" type="ORF">G4B88_003904</name>
</gene>
<dbReference type="Pfam" id="PF13456">
    <property type="entry name" value="RVT_3"/>
    <property type="match status" value="1"/>
</dbReference>
<dbReference type="EMBL" id="JAATIP010000293">
    <property type="protein sequence ID" value="KAF4353553.1"/>
    <property type="molecule type" value="Genomic_DNA"/>
</dbReference>
<evidence type="ECO:0000313" key="6">
    <source>
        <dbReference type="Proteomes" id="UP000525078"/>
    </source>
</evidence>
<evidence type="ECO:0000256" key="1">
    <source>
        <dbReference type="PROSITE-ProRule" id="PRU00047"/>
    </source>
</evidence>
<dbReference type="SUPFAM" id="SSF53098">
    <property type="entry name" value="Ribonuclease H-like"/>
    <property type="match status" value="1"/>
</dbReference>
<dbReference type="Gene3D" id="3.30.420.10">
    <property type="entry name" value="Ribonuclease H-like superfamily/Ribonuclease H"/>
    <property type="match status" value="1"/>
</dbReference>
<dbReference type="InterPro" id="IPR001878">
    <property type="entry name" value="Znf_CCHC"/>
</dbReference>
<dbReference type="GO" id="GO:0003676">
    <property type="term" value="F:nucleic acid binding"/>
    <property type="evidence" value="ECO:0007669"/>
    <property type="project" value="InterPro"/>
</dbReference>
<feature type="region of interest" description="Disordered" evidence="2">
    <location>
        <begin position="249"/>
        <end position="270"/>
    </location>
</feature>